<accession>A0A2V2NJN7</accession>
<reference evidence="1 2" key="1">
    <citation type="submission" date="2018-05" db="EMBL/GenBank/DDBJ databases">
        <title>Draft genome of Methanospirillum stamsii Pt1.</title>
        <authorList>
            <person name="Dueholm M.S."/>
            <person name="Nielsen P.H."/>
            <person name="Bakmann L.F."/>
            <person name="Otzen D.E."/>
        </authorList>
    </citation>
    <scope>NUCLEOTIDE SEQUENCE [LARGE SCALE GENOMIC DNA]</scope>
    <source>
        <strain evidence="1 2">Pt1</strain>
    </source>
</reference>
<protein>
    <recommendedName>
        <fullName evidence="3">Zinc ribbon-containing protein</fullName>
    </recommendedName>
</protein>
<evidence type="ECO:0008006" key="3">
    <source>
        <dbReference type="Google" id="ProtNLM"/>
    </source>
</evidence>
<evidence type="ECO:0000313" key="2">
    <source>
        <dbReference type="Proteomes" id="UP000245934"/>
    </source>
</evidence>
<evidence type="ECO:0000313" key="1">
    <source>
        <dbReference type="EMBL" id="PWR75543.1"/>
    </source>
</evidence>
<dbReference type="InterPro" id="IPR009912">
    <property type="entry name" value="DUF1451"/>
</dbReference>
<dbReference type="AlphaFoldDB" id="A0A2V2NJN7"/>
<dbReference type="Proteomes" id="UP000245934">
    <property type="component" value="Unassembled WGS sequence"/>
</dbReference>
<proteinExistence type="predicted"/>
<dbReference type="EMBL" id="QGMZ01000010">
    <property type="protein sequence ID" value="PWR75543.1"/>
    <property type="molecule type" value="Genomic_DNA"/>
</dbReference>
<gene>
    <name evidence="1" type="ORF">DLD82_05200</name>
</gene>
<comment type="caution">
    <text evidence="1">The sequence shown here is derived from an EMBL/GenBank/DDBJ whole genome shotgun (WGS) entry which is preliminary data.</text>
</comment>
<dbReference type="Pfam" id="PF07295">
    <property type="entry name" value="DUF1451"/>
    <property type="match status" value="1"/>
</dbReference>
<sequence length="75" mass="8335">MVTTMAEEKKVKAGDKVGPGKYVCIDCGKAIEFTEAEQDLRKCPVCACEMYDCLPMTHIRSDVKTPEDAINPPKR</sequence>
<organism evidence="1 2">
    <name type="scientific">Methanospirillum stamsii</name>
    <dbReference type="NCBI Taxonomy" id="1277351"/>
    <lineage>
        <taxon>Archaea</taxon>
        <taxon>Methanobacteriati</taxon>
        <taxon>Methanobacteriota</taxon>
        <taxon>Stenosarchaea group</taxon>
        <taxon>Methanomicrobia</taxon>
        <taxon>Methanomicrobiales</taxon>
        <taxon>Methanospirillaceae</taxon>
        <taxon>Methanospirillum</taxon>
    </lineage>
</organism>
<keyword evidence="2" id="KW-1185">Reference proteome</keyword>
<name>A0A2V2NJN7_9EURY</name>